<dbReference type="EMBL" id="CP001649">
    <property type="protein sequence ID" value="ACS79299.1"/>
    <property type="molecule type" value="Genomic_DNA"/>
</dbReference>
<gene>
    <name evidence="1" type="ordered locus">Desal_1236</name>
</gene>
<dbReference type="KEGG" id="dsa:Desal_1236"/>
<accession>C6C1Q3</accession>
<sequence length="235" mass="26550">MFFMKTFFTLILTISIVLPAFAAEKWRITSLDWEPYSGKKLPDQGKSIAKLKQVLQSHGIKLEVEFLPWARAKAMAAQPGYIGYFPAWPEEVNEGFIASPAVDWSEIAVMAPRNMCIPDSIDSLFAKHIVGLVKTYNYPEEIAEPAKRYADNVDQAPDENSLVQKLIRGRCEVAITDPSVMKYYAKKNGIENIVVLRKLFETPLVLAIKKSPHSDRILEIITNALARQKQQHTSN</sequence>
<dbReference type="SUPFAM" id="SSF53850">
    <property type="entry name" value="Periplasmic binding protein-like II"/>
    <property type="match status" value="1"/>
</dbReference>
<dbReference type="HOGENOM" id="CLU_064076_3_2_7"/>
<proteinExistence type="predicted"/>
<reference evidence="1 2" key="1">
    <citation type="submission" date="2009-06" db="EMBL/GenBank/DDBJ databases">
        <title>Complete sequence of Desulfovibrio salexigens DSM 2638.</title>
        <authorList>
            <consortium name="US DOE Joint Genome Institute"/>
            <person name="Lucas S."/>
            <person name="Copeland A."/>
            <person name="Lapidus A."/>
            <person name="Glavina del Rio T."/>
            <person name="Tice H."/>
            <person name="Bruce D."/>
            <person name="Goodwin L."/>
            <person name="Pitluck S."/>
            <person name="Munk A.C."/>
            <person name="Brettin T."/>
            <person name="Detter J.C."/>
            <person name="Han C."/>
            <person name="Tapia R."/>
            <person name="Larimer F."/>
            <person name="Land M."/>
            <person name="Hauser L."/>
            <person name="Kyrpides N."/>
            <person name="Anderson I."/>
            <person name="Wall J.D."/>
            <person name="Arkin A.P."/>
            <person name="Dehal P."/>
            <person name="Chivian D."/>
            <person name="Giles B."/>
            <person name="Hazen T.C."/>
        </authorList>
    </citation>
    <scope>NUCLEOTIDE SEQUENCE [LARGE SCALE GENOMIC DNA]</scope>
    <source>
        <strain evidence="2">ATCC 14822 / DSM 2638 / NCIMB 8403 / VKM B-1763</strain>
    </source>
</reference>
<organism evidence="1 2">
    <name type="scientific">Maridesulfovibrio salexigens (strain ATCC 14822 / DSM 2638 / NCIMB 8403 / VKM B-1763)</name>
    <name type="common">Desulfovibrio salexigens</name>
    <dbReference type="NCBI Taxonomy" id="526222"/>
    <lineage>
        <taxon>Bacteria</taxon>
        <taxon>Pseudomonadati</taxon>
        <taxon>Thermodesulfobacteriota</taxon>
        <taxon>Desulfovibrionia</taxon>
        <taxon>Desulfovibrionales</taxon>
        <taxon>Desulfovibrionaceae</taxon>
        <taxon>Maridesulfovibrio</taxon>
    </lineage>
</organism>
<name>C6C1Q3_MARSD</name>
<evidence type="ECO:0000313" key="1">
    <source>
        <dbReference type="EMBL" id="ACS79299.1"/>
    </source>
</evidence>
<dbReference type="OrthoDB" id="5296159at2"/>
<dbReference type="Gene3D" id="3.40.190.10">
    <property type="entry name" value="Periplasmic binding protein-like II"/>
    <property type="match status" value="2"/>
</dbReference>
<protein>
    <submittedName>
        <fullName evidence="1">Uncharacterized protein</fullName>
    </submittedName>
</protein>
<dbReference type="STRING" id="526222.Desal_1236"/>
<dbReference type="Proteomes" id="UP000002601">
    <property type="component" value="Chromosome"/>
</dbReference>
<dbReference type="AlphaFoldDB" id="C6C1Q3"/>
<dbReference type="eggNOG" id="COG0834">
    <property type="taxonomic scope" value="Bacteria"/>
</dbReference>
<evidence type="ECO:0000313" key="2">
    <source>
        <dbReference type="Proteomes" id="UP000002601"/>
    </source>
</evidence>
<dbReference type="RefSeq" id="WP_015851117.1">
    <property type="nucleotide sequence ID" value="NC_012881.1"/>
</dbReference>
<keyword evidence="2" id="KW-1185">Reference proteome</keyword>